<comment type="caution">
    <text evidence="1">The sequence shown here is derived from an EMBL/GenBank/DDBJ whole genome shotgun (WGS) entry which is preliminary data.</text>
</comment>
<dbReference type="SUPFAM" id="SSF117281">
    <property type="entry name" value="Kelch motif"/>
    <property type="match status" value="1"/>
</dbReference>
<sequence>MKCLEKWKGFFAWSGSGQLASQFRESTCNMQAYVVATVFPDGSVALASSFGRNMQLLLRRAVPALIHHHPPPSLRLIHGNPAHYIVLLQQDGLTEGSDCFLHIFDLQRREWRSQQVAANINVMSVSTSLYSNSRRQCVYAIGGVEEASRPQATRTAWRLDFMLPPSRTRDGDGAGDLRWEALPEMCEKRAEPVVLVMEGDLYAIGGYNGGAGAGRFVNSGEVLKVGSQQWELAPQLFPSEVFGEAGCMPKMAALGGSFLFALREDLGLLQFIGQEDEQWRLLGHVPDDHGNNFAACCQRCGPFSSHRFLEMGFCTLLVLLMAPCRCITETMHVVVYVCHLILQMSRSPDGPPFHLVTQSISWELLPYDPMAFPSIRTSSALNVAPLYLVTTTILNLDFSGQLRNNIMETIASIPTHILSIRAPI</sequence>
<dbReference type="InterPro" id="IPR006652">
    <property type="entry name" value="Kelch_1"/>
</dbReference>
<protein>
    <submittedName>
        <fullName evidence="1">Uncharacterized protein</fullName>
    </submittedName>
</protein>
<name>A0A9D4UMY0_ADICA</name>
<organism evidence="1 2">
    <name type="scientific">Adiantum capillus-veneris</name>
    <name type="common">Maidenhair fern</name>
    <dbReference type="NCBI Taxonomy" id="13818"/>
    <lineage>
        <taxon>Eukaryota</taxon>
        <taxon>Viridiplantae</taxon>
        <taxon>Streptophyta</taxon>
        <taxon>Embryophyta</taxon>
        <taxon>Tracheophyta</taxon>
        <taxon>Polypodiopsida</taxon>
        <taxon>Polypodiidae</taxon>
        <taxon>Polypodiales</taxon>
        <taxon>Pteridineae</taxon>
        <taxon>Pteridaceae</taxon>
        <taxon>Vittarioideae</taxon>
        <taxon>Adiantum</taxon>
    </lineage>
</organism>
<proteinExistence type="predicted"/>
<evidence type="ECO:0000313" key="2">
    <source>
        <dbReference type="Proteomes" id="UP000886520"/>
    </source>
</evidence>
<dbReference type="EMBL" id="JABFUD020000014">
    <property type="protein sequence ID" value="KAI5070544.1"/>
    <property type="molecule type" value="Genomic_DNA"/>
</dbReference>
<dbReference type="AlphaFoldDB" id="A0A9D4UMY0"/>
<dbReference type="Gene3D" id="2.120.10.80">
    <property type="entry name" value="Kelch-type beta propeller"/>
    <property type="match status" value="1"/>
</dbReference>
<gene>
    <name evidence="1" type="ORF">GOP47_0014887</name>
</gene>
<evidence type="ECO:0000313" key="1">
    <source>
        <dbReference type="EMBL" id="KAI5070544.1"/>
    </source>
</evidence>
<accession>A0A9D4UMY0</accession>
<keyword evidence="2" id="KW-1185">Reference proteome</keyword>
<dbReference type="Pfam" id="PF01344">
    <property type="entry name" value="Kelch_1"/>
    <property type="match status" value="1"/>
</dbReference>
<reference evidence="1" key="1">
    <citation type="submission" date="2021-01" db="EMBL/GenBank/DDBJ databases">
        <title>Adiantum capillus-veneris genome.</title>
        <authorList>
            <person name="Fang Y."/>
            <person name="Liao Q."/>
        </authorList>
    </citation>
    <scope>NUCLEOTIDE SEQUENCE</scope>
    <source>
        <strain evidence="1">H3</strain>
        <tissue evidence="1">Leaf</tissue>
    </source>
</reference>
<dbReference type="Proteomes" id="UP000886520">
    <property type="component" value="Chromosome 14"/>
</dbReference>
<dbReference type="InterPro" id="IPR015915">
    <property type="entry name" value="Kelch-typ_b-propeller"/>
</dbReference>